<dbReference type="EMBL" id="JAHMHS010000032">
    <property type="protein sequence ID" value="KAK1726438.1"/>
    <property type="molecule type" value="Genomic_DNA"/>
</dbReference>
<dbReference type="AlphaFoldDB" id="A0AAD8UN63"/>
<comment type="caution">
    <text evidence="2">The sequence shown here is derived from an EMBL/GenBank/DDBJ whole genome shotgun (WGS) entry which is preliminary data.</text>
</comment>
<reference evidence="2" key="1">
    <citation type="submission" date="2021-12" db="EMBL/GenBank/DDBJ databases">
        <title>Comparative genomics, transcriptomics and evolutionary studies reveal genomic signatures of adaptation to plant cell wall in hemibiotrophic fungi.</title>
        <authorList>
            <consortium name="DOE Joint Genome Institute"/>
            <person name="Baroncelli R."/>
            <person name="Diaz J.F."/>
            <person name="Benocci T."/>
            <person name="Peng M."/>
            <person name="Battaglia E."/>
            <person name="Haridas S."/>
            <person name="Andreopoulos W."/>
            <person name="Labutti K."/>
            <person name="Pangilinan J."/>
            <person name="Floch G.L."/>
            <person name="Makela M.R."/>
            <person name="Henrissat B."/>
            <person name="Grigoriev I.V."/>
            <person name="Crouch J.A."/>
            <person name="De Vries R.P."/>
            <person name="Sukno S.A."/>
            <person name="Thon M.R."/>
        </authorList>
    </citation>
    <scope>NUCLEOTIDE SEQUENCE</scope>
    <source>
        <strain evidence="2">CBS 112980</strain>
    </source>
</reference>
<accession>A0AAD8UN63</accession>
<evidence type="ECO:0000313" key="3">
    <source>
        <dbReference type="Proteomes" id="UP001244207"/>
    </source>
</evidence>
<dbReference type="RefSeq" id="XP_060366493.1">
    <property type="nucleotide sequence ID" value="XM_060512072.1"/>
</dbReference>
<name>A0AAD8UN63_GLOAC</name>
<dbReference type="Proteomes" id="UP001244207">
    <property type="component" value="Unassembled WGS sequence"/>
</dbReference>
<dbReference type="GeneID" id="85395970"/>
<feature type="region of interest" description="Disordered" evidence="1">
    <location>
        <begin position="141"/>
        <end position="173"/>
    </location>
</feature>
<gene>
    <name evidence="2" type="ORF">BDZ83DRAFT_718437</name>
</gene>
<proteinExistence type="predicted"/>
<organism evidence="2 3">
    <name type="scientific">Glomerella acutata</name>
    <name type="common">Colletotrichum acutatum</name>
    <dbReference type="NCBI Taxonomy" id="27357"/>
    <lineage>
        <taxon>Eukaryota</taxon>
        <taxon>Fungi</taxon>
        <taxon>Dikarya</taxon>
        <taxon>Ascomycota</taxon>
        <taxon>Pezizomycotina</taxon>
        <taxon>Sordariomycetes</taxon>
        <taxon>Hypocreomycetidae</taxon>
        <taxon>Glomerellales</taxon>
        <taxon>Glomerellaceae</taxon>
        <taxon>Colletotrichum</taxon>
        <taxon>Colletotrichum acutatum species complex</taxon>
    </lineage>
</organism>
<feature type="region of interest" description="Disordered" evidence="1">
    <location>
        <begin position="218"/>
        <end position="237"/>
    </location>
</feature>
<evidence type="ECO:0000313" key="2">
    <source>
        <dbReference type="EMBL" id="KAK1726438.1"/>
    </source>
</evidence>
<feature type="compositionally biased region" description="Basic and acidic residues" evidence="1">
    <location>
        <begin position="223"/>
        <end position="237"/>
    </location>
</feature>
<protein>
    <submittedName>
        <fullName evidence="2">Uncharacterized protein</fullName>
    </submittedName>
</protein>
<sequence>MEIPPEPRHILVLSRDNEDAIVVNLLKHKGCLTPVYTVSHNTKMTKMGIRRVNCDTISAKHLPIAAVKLRTLPPRVEATVRGVKFKMARKHPLSSTLSFRFLGVGEMRWEDLGKHGKGMKLIDFNGKTLAFFRPRLHAVNAGPRGEEEEGYSSRGSGEDGSRPTPARHTNTMSKAGWGPGFELHAALADLDLDLVVTTGLAAAEYRRQLNEDWDLVAEEEEGAETREMQELDKARDG</sequence>
<evidence type="ECO:0000256" key="1">
    <source>
        <dbReference type="SAM" id="MobiDB-lite"/>
    </source>
</evidence>
<keyword evidence="3" id="KW-1185">Reference proteome</keyword>